<name>A0A520KSI0_METT2</name>
<evidence type="ECO:0000313" key="2">
    <source>
        <dbReference type="EMBL" id="RZN64844.1"/>
    </source>
</evidence>
<dbReference type="Proteomes" id="UP000317158">
    <property type="component" value="Unassembled WGS sequence"/>
</dbReference>
<evidence type="ECO:0000256" key="1">
    <source>
        <dbReference type="SAM" id="MobiDB-lite"/>
    </source>
</evidence>
<comment type="caution">
    <text evidence="2">The sequence shown here is derived from an EMBL/GenBank/DDBJ whole genome shotgun (WGS) entry which is preliminary data.</text>
</comment>
<evidence type="ECO:0000313" key="3">
    <source>
        <dbReference type="Proteomes" id="UP000317158"/>
    </source>
</evidence>
<accession>A0A520KSI0</accession>
<feature type="region of interest" description="Disordered" evidence="1">
    <location>
        <begin position="1"/>
        <end position="26"/>
    </location>
</feature>
<dbReference type="AlphaFoldDB" id="A0A520KSI0"/>
<proteinExistence type="predicted"/>
<reference evidence="2 3" key="1">
    <citation type="journal article" date="2019" name="Nat. Microbiol.">
        <title>Wide diversity of methane and short-chain alkane metabolisms in uncultured archaea.</title>
        <authorList>
            <person name="Borrel G."/>
            <person name="Adam P.S."/>
            <person name="McKay L.J."/>
            <person name="Chen L.X."/>
            <person name="Sierra-Garcia I.N."/>
            <person name="Sieber C.M."/>
            <person name="Letourneur Q."/>
            <person name="Ghozlane A."/>
            <person name="Andersen G.L."/>
            <person name="Li W.J."/>
            <person name="Hallam S.J."/>
            <person name="Muyzer G."/>
            <person name="de Oliveira V.M."/>
            <person name="Inskeep W.P."/>
            <person name="Banfield J.F."/>
            <person name="Gribaldo S."/>
        </authorList>
    </citation>
    <scope>NUCLEOTIDE SEQUENCE [LARGE SCALE GENOMIC DNA]</scope>
    <source>
        <strain evidence="2">NM1a</strain>
    </source>
</reference>
<organism evidence="2 3">
    <name type="scientific">Methanoliparum thermophilum</name>
    <dbReference type="NCBI Taxonomy" id="2491083"/>
    <lineage>
        <taxon>Archaea</taxon>
        <taxon>Methanobacteriati</taxon>
        <taxon>Methanobacteriota</taxon>
        <taxon>Candidatus Methanoliparia</taxon>
        <taxon>Candidatus Methanoliparales</taxon>
        <taxon>Candidatus Methanoliparaceae</taxon>
        <taxon>Candidatus Methanoliparum</taxon>
    </lineage>
</organism>
<sequence length="71" mass="8597">MSKKDYNEDSKTKNKNDLSKDTDEELLNKEFEKQIIQDRYHRKYLGIESSSRYKDELIKKAIKKEKDKDKP</sequence>
<gene>
    <name evidence="2" type="ORF">EF806_01995</name>
</gene>
<dbReference type="EMBL" id="RXIF01000004">
    <property type="protein sequence ID" value="RZN64844.1"/>
    <property type="molecule type" value="Genomic_DNA"/>
</dbReference>
<protein>
    <submittedName>
        <fullName evidence="2">Uncharacterized protein</fullName>
    </submittedName>
</protein>